<keyword evidence="5" id="KW-0479">Metal-binding</keyword>
<dbReference type="GO" id="GO:0004181">
    <property type="term" value="F:metallocarboxypeptidase activity"/>
    <property type="evidence" value="ECO:0007669"/>
    <property type="project" value="InterPro"/>
</dbReference>
<evidence type="ECO:0000313" key="13">
    <source>
        <dbReference type="EMBL" id="RUS23573.1"/>
    </source>
</evidence>
<keyword evidence="4" id="KW-0645">Protease</keyword>
<evidence type="ECO:0000256" key="9">
    <source>
        <dbReference type="ARBA" id="ARBA00023049"/>
    </source>
</evidence>
<dbReference type="EMBL" id="RBNJ01019331">
    <property type="protein sequence ID" value="RUS23573.1"/>
    <property type="molecule type" value="Genomic_DNA"/>
</dbReference>
<dbReference type="PANTHER" id="PTHR11705">
    <property type="entry name" value="PROTEASE FAMILY M14 CARBOXYPEPTIDASE A,B"/>
    <property type="match status" value="1"/>
</dbReference>
<feature type="non-terminal residue" evidence="13">
    <location>
        <position position="380"/>
    </location>
</feature>
<evidence type="ECO:0000256" key="6">
    <source>
        <dbReference type="ARBA" id="ARBA00022729"/>
    </source>
</evidence>
<organism evidence="13 14">
    <name type="scientific">Jimgerdemannia flammicorona</name>
    <dbReference type="NCBI Taxonomy" id="994334"/>
    <lineage>
        <taxon>Eukaryota</taxon>
        <taxon>Fungi</taxon>
        <taxon>Fungi incertae sedis</taxon>
        <taxon>Mucoromycota</taxon>
        <taxon>Mucoromycotina</taxon>
        <taxon>Endogonomycetes</taxon>
        <taxon>Endogonales</taxon>
        <taxon>Endogonaceae</taxon>
        <taxon>Jimgerdemannia</taxon>
    </lineage>
</organism>
<evidence type="ECO:0000313" key="14">
    <source>
        <dbReference type="Proteomes" id="UP000274822"/>
    </source>
</evidence>
<sequence>MLVRGPTTLLALGALCLCLSVDAFPTTFDQVVFRHGGANYTIPAHVIAENADVPVKFDGHRVVTVKGGLEDLETVMEIIEVLSMFESPPCNQELHLDLWSHLRPGSIDIRVPPSLFSTFTSMLPAHLAPSIKIPDLQQYLDSIPVFASDNSHNDDFFKAYHEYNEILEFTKALADKHDFVDLVTVGKTYEGKDIVGIKFTGGNGTEEFTRQKGKGRQQKKGVFWSNPFSPSSNSIMVISLSKNGSVLPTFCLITQATLTYLMHKLVTKYGEDDRITRAVDAFEWTLVPVFNIDGFVFTHKTNRMWRKNRQPTRIPLCTGTDTNRNWDYAFGKQGASGLPCSEAYHGPRAFSAPETRTLSDYISAQENLISYIDFHAFSQL</sequence>
<gene>
    <name evidence="13" type="ORF">BC938DRAFT_474938</name>
</gene>
<dbReference type="Gene3D" id="3.40.630.10">
    <property type="entry name" value="Zn peptidases"/>
    <property type="match status" value="1"/>
</dbReference>
<name>A0A433Q178_9FUNG</name>
<dbReference type="GO" id="GO:0006508">
    <property type="term" value="P:proteolysis"/>
    <property type="evidence" value="ECO:0007669"/>
    <property type="project" value="UniProtKB-KW"/>
</dbReference>
<keyword evidence="14" id="KW-1185">Reference proteome</keyword>
<dbReference type="FunFam" id="3.40.630.10:FF:000084">
    <property type="entry name" value="Carboxypeptidase B2"/>
    <property type="match status" value="1"/>
</dbReference>
<comment type="cofactor">
    <cofactor evidence="1">
        <name>Zn(2+)</name>
        <dbReference type="ChEBI" id="CHEBI:29105"/>
    </cofactor>
</comment>
<dbReference type="GO" id="GO:0008270">
    <property type="term" value="F:zinc ion binding"/>
    <property type="evidence" value="ECO:0007669"/>
    <property type="project" value="InterPro"/>
</dbReference>
<evidence type="ECO:0000256" key="4">
    <source>
        <dbReference type="ARBA" id="ARBA00022670"/>
    </source>
</evidence>
<evidence type="ECO:0000256" key="2">
    <source>
        <dbReference type="ARBA" id="ARBA00005988"/>
    </source>
</evidence>
<evidence type="ECO:0000256" key="5">
    <source>
        <dbReference type="ARBA" id="ARBA00022723"/>
    </source>
</evidence>
<evidence type="ECO:0000256" key="3">
    <source>
        <dbReference type="ARBA" id="ARBA00022645"/>
    </source>
</evidence>
<keyword evidence="9" id="KW-0482">Metalloprotease</keyword>
<protein>
    <recommendedName>
        <fullName evidence="12">Peptidase M14 domain-containing protein</fullName>
    </recommendedName>
</protein>
<dbReference type="GO" id="GO:0005615">
    <property type="term" value="C:extracellular space"/>
    <property type="evidence" value="ECO:0007669"/>
    <property type="project" value="TreeGrafter"/>
</dbReference>
<keyword evidence="3" id="KW-0121">Carboxypeptidase</keyword>
<dbReference type="Proteomes" id="UP000274822">
    <property type="component" value="Unassembled WGS sequence"/>
</dbReference>
<feature type="chain" id="PRO_5019564517" description="Peptidase M14 domain-containing protein" evidence="11">
    <location>
        <begin position="24"/>
        <end position="380"/>
    </location>
</feature>
<evidence type="ECO:0000256" key="11">
    <source>
        <dbReference type="SAM" id="SignalP"/>
    </source>
</evidence>
<keyword evidence="8" id="KW-0862">Zinc</keyword>
<comment type="similarity">
    <text evidence="2 10">Belongs to the peptidase M14 family.</text>
</comment>
<proteinExistence type="inferred from homology"/>
<dbReference type="PROSITE" id="PS52035">
    <property type="entry name" value="PEPTIDASE_M14"/>
    <property type="match status" value="1"/>
</dbReference>
<dbReference type="Pfam" id="PF00246">
    <property type="entry name" value="Peptidase_M14"/>
    <property type="match status" value="1"/>
</dbReference>
<evidence type="ECO:0000256" key="10">
    <source>
        <dbReference type="PROSITE-ProRule" id="PRU01379"/>
    </source>
</evidence>
<reference evidence="13 14" key="1">
    <citation type="journal article" date="2018" name="New Phytol.">
        <title>Phylogenomics of Endogonaceae and evolution of mycorrhizas within Mucoromycota.</title>
        <authorList>
            <person name="Chang Y."/>
            <person name="Desiro A."/>
            <person name="Na H."/>
            <person name="Sandor L."/>
            <person name="Lipzen A."/>
            <person name="Clum A."/>
            <person name="Barry K."/>
            <person name="Grigoriev I.V."/>
            <person name="Martin F.M."/>
            <person name="Stajich J.E."/>
            <person name="Smith M.E."/>
            <person name="Bonito G."/>
            <person name="Spatafora J.W."/>
        </authorList>
    </citation>
    <scope>NUCLEOTIDE SEQUENCE [LARGE SCALE GENOMIC DNA]</scope>
    <source>
        <strain evidence="13 14">AD002</strain>
    </source>
</reference>
<feature type="signal peptide" evidence="11">
    <location>
        <begin position="1"/>
        <end position="23"/>
    </location>
</feature>
<evidence type="ECO:0000256" key="7">
    <source>
        <dbReference type="ARBA" id="ARBA00022801"/>
    </source>
</evidence>
<dbReference type="InterPro" id="IPR000834">
    <property type="entry name" value="Peptidase_M14"/>
</dbReference>
<keyword evidence="7" id="KW-0378">Hydrolase</keyword>
<feature type="domain" description="Peptidase M14" evidence="12">
    <location>
        <begin position="159"/>
        <end position="380"/>
    </location>
</feature>
<evidence type="ECO:0000256" key="8">
    <source>
        <dbReference type="ARBA" id="ARBA00022833"/>
    </source>
</evidence>
<accession>A0A433Q178</accession>
<evidence type="ECO:0000259" key="12">
    <source>
        <dbReference type="PROSITE" id="PS52035"/>
    </source>
</evidence>
<dbReference type="AlphaFoldDB" id="A0A433Q178"/>
<dbReference type="SUPFAM" id="SSF54897">
    <property type="entry name" value="Protease propeptides/inhibitors"/>
    <property type="match status" value="1"/>
</dbReference>
<evidence type="ECO:0000256" key="1">
    <source>
        <dbReference type="ARBA" id="ARBA00001947"/>
    </source>
</evidence>
<dbReference type="SMART" id="SM00631">
    <property type="entry name" value="Zn_pept"/>
    <property type="match status" value="1"/>
</dbReference>
<dbReference type="PANTHER" id="PTHR11705:SF143">
    <property type="entry name" value="SLL0236 PROTEIN"/>
    <property type="match status" value="1"/>
</dbReference>
<comment type="caution">
    <text evidence="10">Lacks conserved residue(s) required for the propagation of feature annotation.</text>
</comment>
<dbReference type="SUPFAM" id="SSF53187">
    <property type="entry name" value="Zn-dependent exopeptidases"/>
    <property type="match status" value="1"/>
</dbReference>
<keyword evidence="6 11" id="KW-0732">Signal</keyword>
<comment type="caution">
    <text evidence="13">The sequence shown here is derived from an EMBL/GenBank/DDBJ whole genome shotgun (WGS) entry which is preliminary data.</text>
</comment>